<feature type="domain" description="DUF7936" evidence="2">
    <location>
        <begin position="1"/>
        <end position="103"/>
    </location>
</feature>
<evidence type="ECO:0000256" key="1">
    <source>
        <dbReference type="SAM" id="MobiDB-lite"/>
    </source>
</evidence>
<evidence type="ECO:0000259" key="2">
    <source>
        <dbReference type="Pfam" id="PF25590"/>
    </source>
</evidence>
<evidence type="ECO:0000313" key="4">
    <source>
        <dbReference type="EMBL" id="CAB4195938.1"/>
    </source>
</evidence>
<feature type="region of interest" description="Disordered" evidence="1">
    <location>
        <begin position="102"/>
        <end position="139"/>
    </location>
</feature>
<accession>A0A6J5RF62</accession>
<name>A0A6J5RF62_9CAUD</name>
<sequence length="139" mass="14702">MTTYTWSYPALTIAYDADGKTNVVTTVAYRLTADNGSGAIVSAGGNYDPPPPEKDFIPFEKLTEADVQGWTEANVDVKEVQSRLDAEIEAIEKAPTGVVLPPWIGQPTPVEPVEPDPNTGNDSLMAISEAPGSAPDVIG</sequence>
<dbReference type="EMBL" id="LR797352">
    <property type="protein sequence ID" value="CAB4205083.1"/>
    <property type="molecule type" value="Genomic_DNA"/>
</dbReference>
<protein>
    <recommendedName>
        <fullName evidence="2">DUF7936 domain-containing protein</fullName>
    </recommendedName>
</protein>
<reference evidence="3" key="1">
    <citation type="submission" date="2020-05" db="EMBL/GenBank/DDBJ databases">
        <authorList>
            <person name="Chiriac C."/>
            <person name="Salcher M."/>
            <person name="Ghai R."/>
            <person name="Kavagutti S V."/>
        </authorList>
    </citation>
    <scope>NUCLEOTIDE SEQUENCE</scope>
</reference>
<gene>
    <name evidence="3" type="ORF">UFOVP1195_49</name>
    <name evidence="4" type="ORF">UFOVP1288_49</name>
    <name evidence="5" type="ORF">UFOVP1409_49</name>
</gene>
<dbReference type="EMBL" id="LR797238">
    <property type="protein sequence ID" value="CAB4195938.1"/>
    <property type="molecule type" value="Genomic_DNA"/>
</dbReference>
<evidence type="ECO:0000313" key="3">
    <source>
        <dbReference type="EMBL" id="CAB4190264.1"/>
    </source>
</evidence>
<dbReference type="EMBL" id="LR797149">
    <property type="protein sequence ID" value="CAB4190264.1"/>
    <property type="molecule type" value="Genomic_DNA"/>
</dbReference>
<evidence type="ECO:0000313" key="5">
    <source>
        <dbReference type="EMBL" id="CAB4205083.1"/>
    </source>
</evidence>
<dbReference type="InterPro" id="IPR057696">
    <property type="entry name" value="DUF7936"/>
</dbReference>
<organism evidence="3">
    <name type="scientific">uncultured Caudovirales phage</name>
    <dbReference type="NCBI Taxonomy" id="2100421"/>
    <lineage>
        <taxon>Viruses</taxon>
        <taxon>Duplodnaviria</taxon>
        <taxon>Heunggongvirae</taxon>
        <taxon>Uroviricota</taxon>
        <taxon>Caudoviricetes</taxon>
        <taxon>Peduoviridae</taxon>
        <taxon>Maltschvirus</taxon>
        <taxon>Maltschvirus maltsch</taxon>
    </lineage>
</organism>
<dbReference type="Pfam" id="PF25590">
    <property type="entry name" value="DUF7936"/>
    <property type="match status" value="1"/>
</dbReference>
<proteinExistence type="predicted"/>